<proteinExistence type="predicted"/>
<name>A0A179GYD7_PURLI</name>
<dbReference type="PROSITE" id="PS51725">
    <property type="entry name" value="ABM"/>
    <property type="match status" value="1"/>
</dbReference>
<evidence type="ECO:0000259" key="1">
    <source>
        <dbReference type="PROSITE" id="PS51725"/>
    </source>
</evidence>
<evidence type="ECO:0000313" key="2">
    <source>
        <dbReference type="EMBL" id="OAQ82995.1"/>
    </source>
</evidence>
<dbReference type="OMA" id="CCDEPEC"/>
<dbReference type="Pfam" id="PF03992">
    <property type="entry name" value="ABM"/>
    <property type="match status" value="1"/>
</dbReference>
<dbReference type="Proteomes" id="UP000078340">
    <property type="component" value="Unassembled WGS sequence"/>
</dbReference>
<keyword evidence="2" id="KW-0560">Oxidoreductase</keyword>
<organism evidence="2 3">
    <name type="scientific">Purpureocillium lilacinum</name>
    <name type="common">Paecilomyces lilacinus</name>
    <dbReference type="NCBI Taxonomy" id="33203"/>
    <lineage>
        <taxon>Eukaryota</taxon>
        <taxon>Fungi</taxon>
        <taxon>Dikarya</taxon>
        <taxon>Ascomycota</taxon>
        <taxon>Pezizomycotina</taxon>
        <taxon>Sordariomycetes</taxon>
        <taxon>Hypocreomycetidae</taxon>
        <taxon>Hypocreales</taxon>
        <taxon>Ophiocordycipitaceae</taxon>
        <taxon>Purpureocillium</taxon>
    </lineage>
</organism>
<sequence length="114" mass="13225">MALTNKRGLSVHISLFIAPENVPKFFEAFKPVFEKTVAEPECLFIEAYQASDDPGHIRLVENWDASVEFLQVLPSGRDEFKEYFAFIETLFVKPRRIEVFNPRYSLEGFYAAQE</sequence>
<protein>
    <submittedName>
        <fullName evidence="2">Antibiotic biosynthesis monooxygenase domain-containing protein</fullName>
    </submittedName>
</protein>
<comment type="caution">
    <text evidence="2">The sequence shown here is derived from an EMBL/GenBank/DDBJ whole genome shotgun (WGS) entry which is preliminary data.</text>
</comment>
<dbReference type="SUPFAM" id="SSF54909">
    <property type="entry name" value="Dimeric alpha+beta barrel"/>
    <property type="match status" value="1"/>
</dbReference>
<dbReference type="InterPro" id="IPR011008">
    <property type="entry name" value="Dimeric_a/b-barrel"/>
</dbReference>
<accession>A0A179GYD7</accession>
<dbReference type="InterPro" id="IPR007138">
    <property type="entry name" value="ABM_dom"/>
</dbReference>
<gene>
    <name evidence="2" type="ORF">VFPFJ_08798</name>
</gene>
<evidence type="ECO:0000313" key="3">
    <source>
        <dbReference type="Proteomes" id="UP000078340"/>
    </source>
</evidence>
<reference evidence="2 3" key="1">
    <citation type="submission" date="2016-02" db="EMBL/GenBank/DDBJ databases">
        <title>Biosynthesis of antibiotic leucinostatins and their inhibition on Phytophthora in bio-control Purpureocillium lilacinum.</title>
        <authorList>
            <person name="Wang G."/>
            <person name="Liu Z."/>
            <person name="Lin R."/>
            <person name="Li E."/>
            <person name="Mao Z."/>
            <person name="Ling J."/>
            <person name="Yin W."/>
            <person name="Xie B."/>
        </authorList>
    </citation>
    <scope>NUCLEOTIDE SEQUENCE [LARGE SCALE GENOMIC DNA]</scope>
    <source>
        <strain evidence="2">PLFJ-1</strain>
    </source>
</reference>
<dbReference type="GO" id="GO:0004497">
    <property type="term" value="F:monooxygenase activity"/>
    <property type="evidence" value="ECO:0007669"/>
    <property type="project" value="UniProtKB-KW"/>
</dbReference>
<dbReference type="Gene3D" id="3.30.70.100">
    <property type="match status" value="1"/>
</dbReference>
<keyword evidence="2" id="KW-0503">Monooxygenase</keyword>
<feature type="domain" description="ABM" evidence="1">
    <location>
        <begin position="9"/>
        <end position="100"/>
    </location>
</feature>
<dbReference type="AlphaFoldDB" id="A0A179GYD7"/>
<dbReference type="EMBL" id="LSBI01000008">
    <property type="protein sequence ID" value="OAQ82995.1"/>
    <property type="molecule type" value="Genomic_DNA"/>
</dbReference>